<feature type="region of interest" description="Disordered" evidence="1">
    <location>
        <begin position="1"/>
        <end position="24"/>
    </location>
</feature>
<name>A0AAN7XQZ1_ELEMC</name>
<gene>
    <name evidence="2" type="ORF">PBY51_016344</name>
</gene>
<sequence>MDIRRGSNPNEMWQEADDAEPGRAKLPLQQPIIKIRSRCPLHPLPVSCSLAVRSIQSAAGVCPEQAFPLLFPSSAFQ</sequence>
<organism evidence="2 3">
    <name type="scientific">Eleginops maclovinus</name>
    <name type="common">Patagonian blennie</name>
    <name type="synonym">Eleginus maclovinus</name>
    <dbReference type="NCBI Taxonomy" id="56733"/>
    <lineage>
        <taxon>Eukaryota</taxon>
        <taxon>Metazoa</taxon>
        <taxon>Chordata</taxon>
        <taxon>Craniata</taxon>
        <taxon>Vertebrata</taxon>
        <taxon>Euteleostomi</taxon>
        <taxon>Actinopterygii</taxon>
        <taxon>Neopterygii</taxon>
        <taxon>Teleostei</taxon>
        <taxon>Neoteleostei</taxon>
        <taxon>Acanthomorphata</taxon>
        <taxon>Eupercaria</taxon>
        <taxon>Perciformes</taxon>
        <taxon>Notothenioidei</taxon>
        <taxon>Eleginopidae</taxon>
        <taxon>Eleginops</taxon>
    </lineage>
</organism>
<proteinExistence type="predicted"/>
<protein>
    <submittedName>
        <fullName evidence="2">Uncharacterized protein</fullName>
    </submittedName>
</protein>
<evidence type="ECO:0000313" key="3">
    <source>
        <dbReference type="Proteomes" id="UP001346869"/>
    </source>
</evidence>
<reference evidence="2 3" key="2">
    <citation type="journal article" date="2023" name="Mol. Biol. Evol.">
        <title>Genomics of Secondarily Temperate Adaptation in the Only Non-Antarctic Icefish.</title>
        <authorList>
            <person name="Rivera-Colon A.G."/>
            <person name="Rayamajhi N."/>
            <person name="Minhas B.F."/>
            <person name="Madrigal G."/>
            <person name="Bilyk K.T."/>
            <person name="Yoon V."/>
            <person name="Hune M."/>
            <person name="Gregory S."/>
            <person name="Cheng C.H.C."/>
            <person name="Catchen J.M."/>
        </authorList>
    </citation>
    <scope>NUCLEOTIDE SEQUENCE [LARGE SCALE GENOMIC DNA]</scope>
    <source>
        <strain evidence="2">JMC-PN-2008</strain>
    </source>
</reference>
<dbReference type="Proteomes" id="UP001346869">
    <property type="component" value="Unassembled WGS sequence"/>
</dbReference>
<evidence type="ECO:0000313" key="2">
    <source>
        <dbReference type="EMBL" id="KAK5865157.1"/>
    </source>
</evidence>
<evidence type="ECO:0000256" key="1">
    <source>
        <dbReference type="SAM" id="MobiDB-lite"/>
    </source>
</evidence>
<comment type="caution">
    <text evidence="2">The sequence shown here is derived from an EMBL/GenBank/DDBJ whole genome shotgun (WGS) entry which is preliminary data.</text>
</comment>
<dbReference type="AlphaFoldDB" id="A0AAN7XQZ1"/>
<keyword evidence="3" id="KW-1185">Reference proteome</keyword>
<accession>A0AAN7XQZ1</accession>
<dbReference type="EMBL" id="JAUZQC010000010">
    <property type="protein sequence ID" value="KAK5865157.1"/>
    <property type="molecule type" value="Genomic_DNA"/>
</dbReference>
<reference evidence="2 3" key="1">
    <citation type="journal article" date="2023" name="Genes (Basel)">
        <title>Chromosome-Level Genome Assembly and Circadian Gene Repertoire of the Patagonia Blennie Eleginops maclovinus-The Closest Ancestral Proxy of Antarctic Cryonotothenioids.</title>
        <authorList>
            <person name="Cheng C.C."/>
            <person name="Rivera-Colon A.G."/>
            <person name="Minhas B.F."/>
            <person name="Wilson L."/>
            <person name="Rayamajhi N."/>
            <person name="Vargas-Chacoff L."/>
            <person name="Catchen J.M."/>
        </authorList>
    </citation>
    <scope>NUCLEOTIDE SEQUENCE [LARGE SCALE GENOMIC DNA]</scope>
    <source>
        <strain evidence="2">JMC-PN-2008</strain>
    </source>
</reference>